<dbReference type="EMBL" id="OU892287">
    <property type="protein sequence ID" value="CAG9762036.1"/>
    <property type="molecule type" value="Genomic_DNA"/>
</dbReference>
<dbReference type="GO" id="GO:0005886">
    <property type="term" value="C:plasma membrane"/>
    <property type="evidence" value="ECO:0007669"/>
    <property type="project" value="UniProtKB-SubCell"/>
</dbReference>
<keyword evidence="3" id="KW-1003">Cell membrane</keyword>
<dbReference type="InterPro" id="IPR005828">
    <property type="entry name" value="MFS_sugar_transport-like"/>
</dbReference>
<feature type="transmembrane region" description="Helical" evidence="8">
    <location>
        <begin position="55"/>
        <end position="74"/>
    </location>
</feature>
<feature type="transmembrane region" description="Helical" evidence="8">
    <location>
        <begin position="110"/>
        <end position="132"/>
    </location>
</feature>
<keyword evidence="4" id="KW-0762">Sugar transport</keyword>
<feature type="transmembrane region" description="Helical" evidence="8">
    <location>
        <begin position="168"/>
        <end position="189"/>
    </location>
</feature>
<feature type="transmembrane region" description="Helical" evidence="8">
    <location>
        <begin position="387"/>
        <end position="407"/>
    </location>
</feature>
<evidence type="ECO:0000256" key="5">
    <source>
        <dbReference type="ARBA" id="ARBA00022692"/>
    </source>
</evidence>
<sequence>MMRLNLLNISHAKDDGKQVTQYLASISGIYQGWPSPSLVKILSNEYPIEVTEEEASYIAVIGSIGHVFAAFLAASLSDWIGRKNTILCIALPQIASFSLISFSYHSKILLYFAQVLAGMGEGASFAVVPSYIAEISEPNIRGTLGTYSTLAMTFGTLFINTIGTYLSIPMAALICHAFPILFLLTFSSMPESPYYCLMKNNSKEAHTNLQILRRSQNITEEIKEISQAVKRQMSERGTFKDLFMVDSNRKAFIIATAARIFQAYTGVAAITAYTQIIILQNTNFSALLGSTMIFAGKLVAIMVSFTYIDRIGRKPMFALCCLGCALILYAQAIFLTIKDYTNINMESILWVPVLLILLWNIVFAGGLASGVNIYIGEIFSTSIKAKAMSASGVTFALTFMSTVKIFQYTSDNIGAAVPFYIFATFSLVGTMYLAFVIPETKGKTLETIQQELKGNLE</sequence>
<evidence type="ECO:0000313" key="11">
    <source>
        <dbReference type="Proteomes" id="UP001152799"/>
    </source>
</evidence>
<keyword evidence="2" id="KW-0813">Transport</keyword>
<proteinExistence type="predicted"/>
<dbReference type="InterPro" id="IPR005829">
    <property type="entry name" value="Sugar_transporter_CS"/>
</dbReference>
<gene>
    <name evidence="10" type="ORF">CEUTPL_LOCUS2724</name>
</gene>
<evidence type="ECO:0000256" key="7">
    <source>
        <dbReference type="ARBA" id="ARBA00023136"/>
    </source>
</evidence>
<feature type="transmembrane region" description="Helical" evidence="8">
    <location>
        <begin position="317"/>
        <end position="337"/>
    </location>
</feature>
<dbReference type="SUPFAM" id="SSF103473">
    <property type="entry name" value="MFS general substrate transporter"/>
    <property type="match status" value="1"/>
</dbReference>
<evidence type="ECO:0000256" key="4">
    <source>
        <dbReference type="ARBA" id="ARBA00022597"/>
    </source>
</evidence>
<keyword evidence="6 8" id="KW-1133">Transmembrane helix</keyword>
<dbReference type="GO" id="GO:0022857">
    <property type="term" value="F:transmembrane transporter activity"/>
    <property type="evidence" value="ECO:0007669"/>
    <property type="project" value="InterPro"/>
</dbReference>
<dbReference type="Gene3D" id="1.20.1250.20">
    <property type="entry name" value="MFS general substrate transporter like domains"/>
    <property type="match status" value="1"/>
</dbReference>
<name>A0A9N9QK51_9CUCU</name>
<organism evidence="10 11">
    <name type="scientific">Ceutorhynchus assimilis</name>
    <name type="common">cabbage seed weevil</name>
    <dbReference type="NCBI Taxonomy" id="467358"/>
    <lineage>
        <taxon>Eukaryota</taxon>
        <taxon>Metazoa</taxon>
        <taxon>Ecdysozoa</taxon>
        <taxon>Arthropoda</taxon>
        <taxon>Hexapoda</taxon>
        <taxon>Insecta</taxon>
        <taxon>Pterygota</taxon>
        <taxon>Neoptera</taxon>
        <taxon>Endopterygota</taxon>
        <taxon>Coleoptera</taxon>
        <taxon>Polyphaga</taxon>
        <taxon>Cucujiformia</taxon>
        <taxon>Curculionidae</taxon>
        <taxon>Ceutorhynchinae</taxon>
        <taxon>Ceutorhynchus</taxon>
    </lineage>
</organism>
<accession>A0A9N9QK51</accession>
<comment type="subcellular location">
    <subcellularLocation>
        <location evidence="1">Cell membrane</location>
        <topology evidence="1">Multi-pass membrane protein</topology>
    </subcellularLocation>
</comment>
<dbReference type="PANTHER" id="PTHR48021">
    <property type="match status" value="1"/>
</dbReference>
<feature type="transmembrane region" description="Helical" evidence="8">
    <location>
        <begin position="284"/>
        <end position="305"/>
    </location>
</feature>
<dbReference type="PANTHER" id="PTHR48021:SF46">
    <property type="entry name" value="MAJOR FACILITATOR SUPERFAMILY (MFS) PROFILE DOMAIN-CONTAINING PROTEIN"/>
    <property type="match status" value="1"/>
</dbReference>
<feature type="transmembrane region" description="Helical" evidence="8">
    <location>
        <begin position="86"/>
        <end position="104"/>
    </location>
</feature>
<feature type="domain" description="Major facilitator superfamily (MFS) profile" evidence="9">
    <location>
        <begin position="1"/>
        <end position="441"/>
    </location>
</feature>
<keyword evidence="7 8" id="KW-0472">Membrane</keyword>
<evidence type="ECO:0000259" key="9">
    <source>
        <dbReference type="PROSITE" id="PS50850"/>
    </source>
</evidence>
<feature type="transmembrane region" description="Helical" evidence="8">
    <location>
        <begin position="252"/>
        <end position="278"/>
    </location>
</feature>
<evidence type="ECO:0000256" key="2">
    <source>
        <dbReference type="ARBA" id="ARBA00022448"/>
    </source>
</evidence>
<evidence type="ECO:0000256" key="8">
    <source>
        <dbReference type="SAM" id="Phobius"/>
    </source>
</evidence>
<feature type="transmembrane region" description="Helical" evidence="8">
    <location>
        <begin position="413"/>
        <end position="435"/>
    </location>
</feature>
<evidence type="ECO:0000256" key="3">
    <source>
        <dbReference type="ARBA" id="ARBA00022475"/>
    </source>
</evidence>
<dbReference type="Pfam" id="PF00083">
    <property type="entry name" value="Sugar_tr"/>
    <property type="match status" value="1"/>
</dbReference>
<dbReference type="OrthoDB" id="6133115at2759"/>
<feature type="transmembrane region" description="Helical" evidence="8">
    <location>
        <begin position="349"/>
        <end position="375"/>
    </location>
</feature>
<feature type="transmembrane region" description="Helical" evidence="8">
    <location>
        <begin position="144"/>
        <end position="162"/>
    </location>
</feature>
<dbReference type="FunFam" id="1.20.1250.20:FF:000218">
    <property type="entry name" value="facilitated trehalose transporter Tret1"/>
    <property type="match status" value="1"/>
</dbReference>
<dbReference type="InterPro" id="IPR036259">
    <property type="entry name" value="MFS_trans_sf"/>
</dbReference>
<dbReference type="Proteomes" id="UP001152799">
    <property type="component" value="Chromosome 11"/>
</dbReference>
<reference evidence="10" key="1">
    <citation type="submission" date="2022-01" db="EMBL/GenBank/DDBJ databases">
        <authorList>
            <person name="King R."/>
        </authorList>
    </citation>
    <scope>NUCLEOTIDE SEQUENCE</scope>
</reference>
<keyword evidence="5 8" id="KW-0812">Transmembrane</keyword>
<dbReference type="InterPro" id="IPR020846">
    <property type="entry name" value="MFS_dom"/>
</dbReference>
<dbReference type="AlphaFoldDB" id="A0A9N9QK51"/>
<protein>
    <recommendedName>
        <fullName evidence="9">Major facilitator superfamily (MFS) profile domain-containing protein</fullName>
    </recommendedName>
</protein>
<evidence type="ECO:0000313" key="10">
    <source>
        <dbReference type="EMBL" id="CAG9762036.1"/>
    </source>
</evidence>
<evidence type="ECO:0000256" key="6">
    <source>
        <dbReference type="ARBA" id="ARBA00022989"/>
    </source>
</evidence>
<evidence type="ECO:0000256" key="1">
    <source>
        <dbReference type="ARBA" id="ARBA00004651"/>
    </source>
</evidence>
<dbReference type="InterPro" id="IPR050549">
    <property type="entry name" value="MFS_Trehalose_Transporter"/>
</dbReference>
<dbReference type="PROSITE" id="PS00217">
    <property type="entry name" value="SUGAR_TRANSPORT_2"/>
    <property type="match status" value="1"/>
</dbReference>
<dbReference type="PROSITE" id="PS50850">
    <property type="entry name" value="MFS"/>
    <property type="match status" value="1"/>
</dbReference>
<keyword evidence="11" id="KW-1185">Reference proteome</keyword>